<accession>A0A4U5N5T4</accession>
<feature type="compositionally biased region" description="Low complexity" evidence="1">
    <location>
        <begin position="1"/>
        <end position="11"/>
    </location>
</feature>
<name>A0A4U5N5T4_STECR</name>
<feature type="compositionally biased region" description="Basic residues" evidence="1">
    <location>
        <begin position="22"/>
        <end position="32"/>
    </location>
</feature>
<sequence>MRAQASSAAAADRFSCCSQARKDRKSKKKTVRRGPFANFGQRSSRDSRIARFEHVISTSVAGSGQT</sequence>
<proteinExistence type="predicted"/>
<dbReference type="EMBL" id="AZBU02000005">
    <property type="protein sequence ID" value="TKR77652.1"/>
    <property type="molecule type" value="Genomic_DNA"/>
</dbReference>
<reference evidence="2 3" key="1">
    <citation type="journal article" date="2015" name="Genome Biol.">
        <title>Comparative genomics of Steinernema reveals deeply conserved gene regulatory networks.</title>
        <authorList>
            <person name="Dillman A.R."/>
            <person name="Macchietto M."/>
            <person name="Porter C.F."/>
            <person name="Rogers A."/>
            <person name="Williams B."/>
            <person name="Antoshechkin I."/>
            <person name="Lee M.M."/>
            <person name="Goodwin Z."/>
            <person name="Lu X."/>
            <person name="Lewis E.E."/>
            <person name="Goodrich-Blair H."/>
            <person name="Stock S.P."/>
            <person name="Adams B.J."/>
            <person name="Sternberg P.W."/>
            <person name="Mortazavi A."/>
        </authorList>
    </citation>
    <scope>NUCLEOTIDE SEQUENCE [LARGE SCALE GENOMIC DNA]</scope>
    <source>
        <strain evidence="2 3">ALL</strain>
    </source>
</reference>
<comment type="caution">
    <text evidence="2">The sequence shown here is derived from an EMBL/GenBank/DDBJ whole genome shotgun (WGS) entry which is preliminary data.</text>
</comment>
<evidence type="ECO:0000256" key="1">
    <source>
        <dbReference type="SAM" id="MobiDB-lite"/>
    </source>
</evidence>
<organism evidence="2 3">
    <name type="scientific">Steinernema carpocapsae</name>
    <name type="common">Entomopathogenic nematode</name>
    <dbReference type="NCBI Taxonomy" id="34508"/>
    <lineage>
        <taxon>Eukaryota</taxon>
        <taxon>Metazoa</taxon>
        <taxon>Ecdysozoa</taxon>
        <taxon>Nematoda</taxon>
        <taxon>Chromadorea</taxon>
        <taxon>Rhabditida</taxon>
        <taxon>Tylenchina</taxon>
        <taxon>Panagrolaimomorpha</taxon>
        <taxon>Strongyloidoidea</taxon>
        <taxon>Steinernematidae</taxon>
        <taxon>Steinernema</taxon>
    </lineage>
</organism>
<gene>
    <name evidence="2" type="ORF">L596_018582</name>
</gene>
<dbReference type="AlphaFoldDB" id="A0A4U5N5T4"/>
<evidence type="ECO:0000313" key="2">
    <source>
        <dbReference type="EMBL" id="TKR77652.1"/>
    </source>
</evidence>
<evidence type="ECO:0000313" key="3">
    <source>
        <dbReference type="Proteomes" id="UP000298663"/>
    </source>
</evidence>
<protein>
    <submittedName>
        <fullName evidence="2">Uncharacterized protein</fullName>
    </submittedName>
</protein>
<keyword evidence="3" id="KW-1185">Reference proteome</keyword>
<dbReference type="Proteomes" id="UP000298663">
    <property type="component" value="Unassembled WGS sequence"/>
</dbReference>
<reference evidence="2 3" key="2">
    <citation type="journal article" date="2019" name="G3 (Bethesda)">
        <title>Hybrid Assembly of the Genome of the Entomopathogenic Nematode Steinernema carpocapsae Identifies the X-Chromosome.</title>
        <authorList>
            <person name="Serra L."/>
            <person name="Macchietto M."/>
            <person name="Macias-Munoz A."/>
            <person name="McGill C.J."/>
            <person name="Rodriguez I.M."/>
            <person name="Rodriguez B."/>
            <person name="Murad R."/>
            <person name="Mortazavi A."/>
        </authorList>
    </citation>
    <scope>NUCLEOTIDE SEQUENCE [LARGE SCALE GENOMIC DNA]</scope>
    <source>
        <strain evidence="2 3">ALL</strain>
    </source>
</reference>
<feature type="region of interest" description="Disordered" evidence="1">
    <location>
        <begin position="1"/>
        <end position="44"/>
    </location>
</feature>